<dbReference type="PROSITE" id="PS50234">
    <property type="entry name" value="VWFA"/>
    <property type="match status" value="1"/>
</dbReference>
<comment type="caution">
    <text evidence="2">The sequence shown here is derived from an EMBL/GenBank/DDBJ whole genome shotgun (WGS) entry which is preliminary data.</text>
</comment>
<dbReference type="PANTHER" id="PTHR10579:SF43">
    <property type="entry name" value="ZINC FINGER (C3HC4-TYPE RING FINGER) FAMILY PROTEIN"/>
    <property type="match status" value="1"/>
</dbReference>
<keyword evidence="3" id="KW-1185">Reference proteome</keyword>
<name>A0A2A9ELA3_9MICO</name>
<dbReference type="Pfam" id="PF00092">
    <property type="entry name" value="VWA"/>
    <property type="match status" value="1"/>
</dbReference>
<accession>A0A2A9ELA3</accession>
<sequence length="420" mass="43633">MHLTTHLDVDVVAVETDSTLSMLLEIAAPAPDADAERAAATLQVVLDRSGSMHGAPLEGAKRALIELVDRLDPRDRFGLVAFDDEARVVVPAGPVTDKAAIRSAVAAIHAGGSTDLAAGYLRGLKEARRAATAAGATLVLISDGHANHGETRPDVLGAVAAKARTQGVTTSSLGYGLGYDERLLSALARSGGGNESFAEDPDAAAQAIAAEVDGLLSQAAQAATLLVTMSPQVRGLQVLNDLPANLVEQGVQVEIGGLYAGETRKLVLTFDVPRLPVLGLLQVAELTLDWVELPNLEQHTVTVPVHVNVVPGDVAAGRVPDPVVRTELAYLEAQRAKREASTLLSDGDIAGALRHLQSAGGTVAAAMASAPMSMRASLHEESAVLSELIGNVRDGAHSRAAKYTSADARRKSSYYGRGMS</sequence>
<dbReference type="PANTHER" id="PTHR10579">
    <property type="entry name" value="CALCIUM-ACTIVATED CHLORIDE CHANNEL REGULATOR"/>
    <property type="match status" value="1"/>
</dbReference>
<gene>
    <name evidence="2" type="ORF">ATJ97_2083</name>
</gene>
<dbReference type="AlphaFoldDB" id="A0A2A9ELA3"/>
<feature type="domain" description="VWFA" evidence="1">
    <location>
        <begin position="41"/>
        <end position="212"/>
    </location>
</feature>
<dbReference type="Gene3D" id="3.40.50.410">
    <property type="entry name" value="von Willebrand factor, type A domain"/>
    <property type="match status" value="1"/>
</dbReference>
<dbReference type="InterPro" id="IPR051266">
    <property type="entry name" value="CLCR"/>
</dbReference>
<dbReference type="EMBL" id="PDJI01000004">
    <property type="protein sequence ID" value="PFG39573.1"/>
    <property type="molecule type" value="Genomic_DNA"/>
</dbReference>
<evidence type="ECO:0000313" key="2">
    <source>
        <dbReference type="EMBL" id="PFG39573.1"/>
    </source>
</evidence>
<evidence type="ECO:0000313" key="3">
    <source>
        <dbReference type="Proteomes" id="UP000222106"/>
    </source>
</evidence>
<evidence type="ECO:0000259" key="1">
    <source>
        <dbReference type="PROSITE" id="PS50234"/>
    </source>
</evidence>
<dbReference type="Proteomes" id="UP000222106">
    <property type="component" value="Unassembled WGS sequence"/>
</dbReference>
<organism evidence="2 3">
    <name type="scientific">Georgenia soli</name>
    <dbReference type="NCBI Taxonomy" id="638953"/>
    <lineage>
        <taxon>Bacteria</taxon>
        <taxon>Bacillati</taxon>
        <taxon>Actinomycetota</taxon>
        <taxon>Actinomycetes</taxon>
        <taxon>Micrococcales</taxon>
        <taxon>Bogoriellaceae</taxon>
        <taxon>Georgenia</taxon>
    </lineage>
</organism>
<dbReference type="InterPro" id="IPR036465">
    <property type="entry name" value="vWFA_dom_sf"/>
</dbReference>
<dbReference type="SUPFAM" id="SSF53300">
    <property type="entry name" value="vWA-like"/>
    <property type="match status" value="1"/>
</dbReference>
<dbReference type="SMART" id="SM00327">
    <property type="entry name" value="VWA"/>
    <property type="match status" value="1"/>
</dbReference>
<reference evidence="2 3" key="1">
    <citation type="submission" date="2017-10" db="EMBL/GenBank/DDBJ databases">
        <title>Sequencing the genomes of 1000 actinobacteria strains.</title>
        <authorList>
            <person name="Klenk H.-P."/>
        </authorList>
    </citation>
    <scope>NUCLEOTIDE SEQUENCE [LARGE SCALE GENOMIC DNA]</scope>
    <source>
        <strain evidence="2 3">DSM 21838</strain>
    </source>
</reference>
<protein>
    <submittedName>
        <fullName evidence="2">Ca-activated chloride channel family protein</fullName>
    </submittedName>
</protein>
<dbReference type="InterPro" id="IPR002035">
    <property type="entry name" value="VWF_A"/>
</dbReference>
<dbReference type="RefSeq" id="WP_098483653.1">
    <property type="nucleotide sequence ID" value="NZ_PDJI01000004.1"/>
</dbReference>
<proteinExistence type="predicted"/>
<dbReference type="OrthoDB" id="186919at2"/>